<gene>
    <name evidence="7" type="ORF">EmuJ_000538700</name>
</gene>
<reference evidence="7" key="2">
    <citation type="submission" date="2015-11" db="EMBL/GenBank/DDBJ databases">
        <authorList>
            <person name="Zhang Y."/>
            <person name="Guo Z."/>
        </authorList>
    </citation>
    <scope>NUCLEOTIDE SEQUENCE</scope>
</reference>
<feature type="domain" description="GST N-terminal" evidence="6">
    <location>
        <begin position="1"/>
        <end position="82"/>
    </location>
</feature>
<dbReference type="Gene3D" id="1.20.1050.10">
    <property type="match status" value="1"/>
</dbReference>
<dbReference type="Gene3D" id="3.40.30.10">
    <property type="entry name" value="Glutaredoxin"/>
    <property type="match status" value="1"/>
</dbReference>
<dbReference type="GO" id="GO:0006749">
    <property type="term" value="P:glutathione metabolic process"/>
    <property type="evidence" value="ECO:0007669"/>
    <property type="project" value="TreeGrafter"/>
</dbReference>
<comment type="function">
    <text evidence="1">Conjugation of reduced glutathione to a wide number of exogenous and endogenous hydrophobic electrophiles.</text>
</comment>
<dbReference type="InterPro" id="IPR004045">
    <property type="entry name" value="Glutathione_S-Trfase_N"/>
</dbReference>
<evidence type="ECO:0000256" key="4">
    <source>
        <dbReference type="ARBA" id="ARBA00022679"/>
    </source>
</evidence>
<sequence length="167" mass="19259">MAPILAYWDITGLAEQSRLLLKYLGVKYGEKQYMWGPGECYCSKFSLGLDFPNLPYYIEDDFKLTQSGAILEYIADKHGMIPDCKRQRAVLHMLQCEIMDLRMAFGMTCYSPNFQVLKSGFLDTLAQKLSNFKAYLEEKEWFAGDNVSLFLSLTYLFYTVLLSAVSW</sequence>
<dbReference type="OrthoDB" id="4951845at2759"/>
<dbReference type="OMA" id="HFASENY"/>
<organism evidence="7 8">
    <name type="scientific">Echinococcus multilocularis</name>
    <name type="common">Fox tapeworm</name>
    <dbReference type="NCBI Taxonomy" id="6211"/>
    <lineage>
        <taxon>Eukaryota</taxon>
        <taxon>Metazoa</taxon>
        <taxon>Spiralia</taxon>
        <taxon>Lophotrochozoa</taxon>
        <taxon>Platyhelminthes</taxon>
        <taxon>Cestoda</taxon>
        <taxon>Eucestoda</taxon>
        <taxon>Cyclophyllidea</taxon>
        <taxon>Taeniidae</taxon>
        <taxon>Echinococcus</taxon>
    </lineage>
</organism>
<accession>A0A068Y066</accession>
<keyword evidence="8" id="KW-1185">Reference proteome</keyword>
<name>A0A068Y066_ECHMU</name>
<dbReference type="PANTHER" id="PTHR11571:SF222">
    <property type="entry name" value="GLUTATHIONE TRANSFERASE"/>
    <property type="match status" value="1"/>
</dbReference>
<dbReference type="SUPFAM" id="SSF47616">
    <property type="entry name" value="GST C-terminal domain-like"/>
    <property type="match status" value="1"/>
</dbReference>
<proteinExistence type="inferred from homology"/>
<dbReference type="Pfam" id="PF02798">
    <property type="entry name" value="GST_N"/>
    <property type="match status" value="1"/>
</dbReference>
<dbReference type="Proteomes" id="UP000017246">
    <property type="component" value="Unassembled WGS sequence"/>
</dbReference>
<evidence type="ECO:0000313" key="7">
    <source>
        <dbReference type="EMBL" id="CDS38092.1"/>
    </source>
</evidence>
<dbReference type="InterPro" id="IPR040079">
    <property type="entry name" value="Glutathione_S-Trfase"/>
</dbReference>
<keyword evidence="4 7" id="KW-0808">Transferase</keyword>
<dbReference type="AlphaFoldDB" id="A0A068Y066"/>
<dbReference type="InterPro" id="IPR036249">
    <property type="entry name" value="Thioredoxin-like_sf"/>
</dbReference>
<dbReference type="PANTHER" id="PTHR11571">
    <property type="entry name" value="GLUTATHIONE S-TRANSFERASE"/>
    <property type="match status" value="1"/>
</dbReference>
<dbReference type="PROSITE" id="PS50404">
    <property type="entry name" value="GST_NTER"/>
    <property type="match status" value="1"/>
</dbReference>
<dbReference type="eggNOG" id="KOG1695">
    <property type="taxonomic scope" value="Eukaryota"/>
</dbReference>
<dbReference type="CDD" id="cd03075">
    <property type="entry name" value="GST_N_Mu"/>
    <property type="match status" value="1"/>
</dbReference>
<dbReference type="InterPro" id="IPR050213">
    <property type="entry name" value="GST_superfamily"/>
</dbReference>
<dbReference type="STRING" id="6211.A0A068Y066"/>
<evidence type="ECO:0000256" key="2">
    <source>
        <dbReference type="ARBA" id="ARBA00005861"/>
    </source>
</evidence>
<comment type="similarity">
    <text evidence="2">Belongs to the GST superfamily. Mu family.</text>
</comment>
<comment type="catalytic activity">
    <reaction evidence="5">
        <text>RX + glutathione = an S-substituted glutathione + a halide anion + H(+)</text>
        <dbReference type="Rhea" id="RHEA:16437"/>
        <dbReference type="ChEBI" id="CHEBI:15378"/>
        <dbReference type="ChEBI" id="CHEBI:16042"/>
        <dbReference type="ChEBI" id="CHEBI:17792"/>
        <dbReference type="ChEBI" id="CHEBI:57925"/>
        <dbReference type="ChEBI" id="CHEBI:90779"/>
        <dbReference type="EC" id="2.5.1.18"/>
    </reaction>
</comment>
<dbReference type="GO" id="GO:0004364">
    <property type="term" value="F:glutathione transferase activity"/>
    <property type="evidence" value="ECO:0007669"/>
    <property type="project" value="UniProtKB-EC"/>
</dbReference>
<evidence type="ECO:0000256" key="5">
    <source>
        <dbReference type="ARBA" id="ARBA00047960"/>
    </source>
</evidence>
<evidence type="ECO:0000259" key="6">
    <source>
        <dbReference type="PROSITE" id="PS50404"/>
    </source>
</evidence>
<evidence type="ECO:0000256" key="3">
    <source>
        <dbReference type="ARBA" id="ARBA00012452"/>
    </source>
</evidence>
<dbReference type="EMBL" id="LN902847">
    <property type="protein sequence ID" value="CDS38092.1"/>
    <property type="molecule type" value="Genomic_DNA"/>
</dbReference>
<evidence type="ECO:0000256" key="1">
    <source>
        <dbReference type="ARBA" id="ARBA00003701"/>
    </source>
</evidence>
<dbReference type="InterPro" id="IPR036282">
    <property type="entry name" value="Glutathione-S-Trfase_C_sf"/>
</dbReference>
<dbReference type="SFLD" id="SFLDS00019">
    <property type="entry name" value="Glutathione_Transferase_(cytos"/>
    <property type="match status" value="1"/>
</dbReference>
<dbReference type="SUPFAM" id="SSF52833">
    <property type="entry name" value="Thioredoxin-like"/>
    <property type="match status" value="1"/>
</dbReference>
<dbReference type="EC" id="2.5.1.18" evidence="3"/>
<evidence type="ECO:0000313" key="8">
    <source>
        <dbReference type="Proteomes" id="UP000017246"/>
    </source>
</evidence>
<reference evidence="7" key="1">
    <citation type="journal article" date="2013" name="Nature">
        <title>The genomes of four tapeworm species reveal adaptations to parasitism.</title>
        <authorList>
            <person name="Tsai I.J."/>
            <person name="Zarowiecki M."/>
            <person name="Holroyd N."/>
            <person name="Garciarrubio A."/>
            <person name="Sanchez-Flores A."/>
            <person name="Brooks K.L."/>
            <person name="Tracey A."/>
            <person name="Bobes R.J."/>
            <person name="Fragoso G."/>
            <person name="Sciutto E."/>
            <person name="Aslett M."/>
            <person name="Beasley H."/>
            <person name="Bennett H.M."/>
            <person name="Cai J."/>
            <person name="Camicia F."/>
            <person name="Clark R."/>
            <person name="Cucher M."/>
            <person name="De Silva N."/>
            <person name="Day T.A."/>
            <person name="Deplazes P."/>
            <person name="Estrada K."/>
            <person name="Fernandez C."/>
            <person name="Holland P.W."/>
            <person name="Hou J."/>
            <person name="Hu S."/>
            <person name="Huckvale T."/>
            <person name="Hung S.S."/>
            <person name="Kamenetzky L."/>
            <person name="Keane J.A."/>
            <person name="Kiss F."/>
            <person name="Koziol U."/>
            <person name="Lambert O."/>
            <person name="Liu K."/>
            <person name="Luo X."/>
            <person name="Luo Y."/>
            <person name="Macchiaroli N."/>
            <person name="Nichol S."/>
            <person name="Paps J."/>
            <person name="Parkinson J."/>
            <person name="Pouchkina-Stantcheva N."/>
            <person name="Riddiford N."/>
            <person name="Rosenzvit M."/>
            <person name="Salinas G."/>
            <person name="Wasmuth J.D."/>
            <person name="Zamanian M."/>
            <person name="Zheng Y."/>
            <person name="Cai X."/>
            <person name="Soberon X."/>
            <person name="Olson P.D."/>
            <person name="Laclette J.P."/>
            <person name="Brehm K."/>
            <person name="Berriman M."/>
            <person name="Garciarrubio A."/>
            <person name="Bobes R.J."/>
            <person name="Fragoso G."/>
            <person name="Sanchez-Flores A."/>
            <person name="Estrada K."/>
            <person name="Cevallos M.A."/>
            <person name="Morett E."/>
            <person name="Gonzalez V."/>
            <person name="Portillo T."/>
            <person name="Ochoa-Leyva A."/>
            <person name="Jose M.V."/>
            <person name="Sciutto E."/>
            <person name="Landa A."/>
            <person name="Jimenez L."/>
            <person name="Valdes V."/>
            <person name="Carrero J.C."/>
            <person name="Larralde C."/>
            <person name="Morales-Montor J."/>
            <person name="Limon-Lason J."/>
            <person name="Soberon X."/>
            <person name="Laclette J.P."/>
        </authorList>
    </citation>
    <scope>NUCLEOTIDE SEQUENCE [LARGE SCALE GENOMIC DNA]</scope>
</reference>
<protein>
    <recommendedName>
        <fullName evidence="3">glutathione transferase</fullName>
        <ecNumber evidence="3">2.5.1.18</ecNumber>
    </recommendedName>
</protein>